<reference evidence="8 9" key="2">
    <citation type="journal article" date="2019" name="Nat. Med.">
        <title>A library of human gut bacterial isolates paired with longitudinal multiomics data enables mechanistic microbiome research.</title>
        <authorList>
            <person name="Poyet M."/>
            <person name="Groussin M."/>
            <person name="Gibbons S.M."/>
            <person name="Avila-Pacheco J."/>
            <person name="Jiang X."/>
            <person name="Kearney S.M."/>
            <person name="Perrotta A.R."/>
            <person name="Berdy B."/>
            <person name="Zhao S."/>
            <person name="Lieberman T.D."/>
            <person name="Swanson P.K."/>
            <person name="Smith M."/>
            <person name="Roesemann S."/>
            <person name="Alexander J.E."/>
            <person name="Rich S.A."/>
            <person name="Livny J."/>
            <person name="Vlamakis H."/>
            <person name="Clish C."/>
            <person name="Bullock K."/>
            <person name="Deik A."/>
            <person name="Scott J."/>
            <person name="Pierce K.A."/>
            <person name="Xavier R.J."/>
            <person name="Alm E.J."/>
        </authorList>
    </citation>
    <scope>NUCLEOTIDE SEQUENCE [LARGE SCALE GENOMIC DNA]</scope>
    <source>
        <strain evidence="3 8">BIOML-A16</strain>
        <strain evidence="2 9">BIOML-A62</strain>
    </source>
</reference>
<evidence type="ECO:0000313" key="5">
    <source>
        <dbReference type="EMBL" id="RHL35154.1"/>
    </source>
</evidence>
<feature type="transmembrane region" description="Helical" evidence="1">
    <location>
        <begin position="53"/>
        <end position="71"/>
    </location>
</feature>
<reference evidence="6 7" key="1">
    <citation type="submission" date="2018-08" db="EMBL/GenBank/DDBJ databases">
        <title>A genome reference for cultivated species of the human gut microbiota.</title>
        <authorList>
            <person name="Zou Y."/>
            <person name="Xue W."/>
            <person name="Luo G."/>
        </authorList>
    </citation>
    <scope>NUCLEOTIDE SEQUENCE [LARGE SCALE GENOMIC DNA]</scope>
    <source>
        <strain evidence="5 6">AF38-2</strain>
        <strain evidence="4 7">AF46-11NS</strain>
    </source>
</reference>
<keyword evidence="1" id="KW-1133">Transmembrane helix</keyword>
<name>A0A415FNT3_9BACE</name>
<comment type="caution">
    <text evidence="4">The sequence shown here is derived from an EMBL/GenBank/DDBJ whole genome shotgun (WGS) entry which is preliminary data.</text>
</comment>
<evidence type="ECO:0000313" key="9">
    <source>
        <dbReference type="Proteomes" id="UP000487596"/>
    </source>
</evidence>
<evidence type="ECO:0000256" key="1">
    <source>
        <dbReference type="SAM" id="Phobius"/>
    </source>
</evidence>
<dbReference type="AlphaFoldDB" id="A0A415FNT3"/>
<dbReference type="EMBL" id="QRNE01000083">
    <property type="protein sequence ID" value="RHK24524.1"/>
    <property type="molecule type" value="Genomic_DNA"/>
</dbReference>
<dbReference type="Proteomes" id="UP000487596">
    <property type="component" value="Unassembled WGS sequence"/>
</dbReference>
<dbReference type="EMBL" id="QROO01000024">
    <property type="protein sequence ID" value="RHL35154.1"/>
    <property type="molecule type" value="Genomic_DNA"/>
</dbReference>
<feature type="transmembrane region" description="Helical" evidence="1">
    <location>
        <begin position="12"/>
        <end position="33"/>
    </location>
</feature>
<organism evidence="4 7">
    <name type="scientific">Bacteroides xylanisolvens</name>
    <dbReference type="NCBI Taxonomy" id="371601"/>
    <lineage>
        <taxon>Bacteria</taxon>
        <taxon>Pseudomonadati</taxon>
        <taxon>Bacteroidota</taxon>
        <taxon>Bacteroidia</taxon>
        <taxon>Bacteroidales</taxon>
        <taxon>Bacteroidaceae</taxon>
        <taxon>Bacteroides</taxon>
    </lineage>
</organism>
<keyword evidence="1" id="KW-0812">Transmembrane</keyword>
<dbReference type="EMBL" id="WDCP01000010">
    <property type="protein sequence ID" value="KAB6340387.1"/>
    <property type="molecule type" value="Genomic_DNA"/>
</dbReference>
<evidence type="ECO:0000313" key="7">
    <source>
        <dbReference type="Proteomes" id="UP000285503"/>
    </source>
</evidence>
<evidence type="ECO:0000313" key="8">
    <source>
        <dbReference type="Proteomes" id="UP000438288"/>
    </source>
</evidence>
<dbReference type="Proteomes" id="UP000438288">
    <property type="component" value="Unassembled WGS sequence"/>
</dbReference>
<keyword evidence="1" id="KW-0472">Membrane</keyword>
<accession>A0A415FNT3</accession>
<proteinExistence type="predicted"/>
<protein>
    <submittedName>
        <fullName evidence="4">Uncharacterized protein</fullName>
    </submittedName>
</protein>
<evidence type="ECO:0000313" key="6">
    <source>
        <dbReference type="Proteomes" id="UP000284495"/>
    </source>
</evidence>
<evidence type="ECO:0000313" key="4">
    <source>
        <dbReference type="EMBL" id="RHK24524.1"/>
    </source>
</evidence>
<dbReference type="Proteomes" id="UP000285503">
    <property type="component" value="Unassembled WGS sequence"/>
</dbReference>
<dbReference type="Proteomes" id="UP000284495">
    <property type="component" value="Unassembled WGS sequence"/>
</dbReference>
<evidence type="ECO:0000313" key="3">
    <source>
        <dbReference type="EMBL" id="KAB6340387.1"/>
    </source>
</evidence>
<sequence length="72" mass="8570">MQHVATIKNADFIIFYISLLFCKSTACFHLPQSKGYGDIDFLMEFYTKDSNTIYLYTIFHIQTYFCTYIELK</sequence>
<evidence type="ECO:0000313" key="2">
    <source>
        <dbReference type="EMBL" id="KAB6138800.1"/>
    </source>
</evidence>
<gene>
    <name evidence="5" type="ORF">DW027_17305</name>
    <name evidence="4" type="ORF">DW075_14825</name>
    <name evidence="2" type="ORF">GA424_10310</name>
    <name evidence="3" type="ORF">GAZ43_07210</name>
</gene>
<dbReference type="EMBL" id="WDEH01000014">
    <property type="protein sequence ID" value="KAB6138800.1"/>
    <property type="molecule type" value="Genomic_DNA"/>
</dbReference>